<protein>
    <submittedName>
        <fullName evidence="1">Uncharacterized protein</fullName>
    </submittedName>
</protein>
<comment type="caution">
    <text evidence="1">The sequence shown here is derived from an EMBL/GenBank/DDBJ whole genome shotgun (WGS) entry which is preliminary data.</text>
</comment>
<dbReference type="STRING" id="935700.jaqu_14160"/>
<dbReference type="RefSeq" id="WP_043918246.1">
    <property type="nucleotide sequence ID" value="NZ_FZPF01000006.1"/>
</dbReference>
<sequence length="106" mass="11455">MDPDRELLDRELEQWLAELRDEPVPLEPDFAARLAASAPAARRSGRRRIEWMPLGAMPIGAALAGLAVGLSNPALIRDVAPWDAAADAEIYTTFAAEWDDLGGGSE</sequence>
<keyword evidence="2" id="KW-1185">Reference proteome</keyword>
<organism evidence="1 2">
    <name type="scientific">Jannaschia aquimarina</name>
    <dbReference type="NCBI Taxonomy" id="935700"/>
    <lineage>
        <taxon>Bacteria</taxon>
        <taxon>Pseudomonadati</taxon>
        <taxon>Pseudomonadota</taxon>
        <taxon>Alphaproteobacteria</taxon>
        <taxon>Rhodobacterales</taxon>
        <taxon>Roseobacteraceae</taxon>
        <taxon>Jannaschia</taxon>
    </lineage>
</organism>
<dbReference type="PATRIC" id="fig|935700.4.peg.1467"/>
<name>A0A0D1CQ86_9RHOB</name>
<proteinExistence type="predicted"/>
<reference evidence="1 2" key="1">
    <citation type="submission" date="2015-02" db="EMBL/GenBank/DDBJ databases">
        <title>Genome Sequence of Jannaschia aquimarina DSM28248, a member of the Roseobacter clade.</title>
        <authorList>
            <person name="Voget S."/>
            <person name="Daniel R."/>
        </authorList>
    </citation>
    <scope>NUCLEOTIDE SEQUENCE [LARGE SCALE GENOMIC DNA]</scope>
    <source>
        <strain evidence="1 2">GSW-M26</strain>
    </source>
</reference>
<evidence type="ECO:0000313" key="2">
    <source>
        <dbReference type="Proteomes" id="UP000032232"/>
    </source>
</evidence>
<dbReference type="AlphaFoldDB" id="A0A0D1CQ86"/>
<dbReference type="Proteomes" id="UP000032232">
    <property type="component" value="Unassembled WGS sequence"/>
</dbReference>
<evidence type="ECO:0000313" key="1">
    <source>
        <dbReference type="EMBL" id="KIT16917.1"/>
    </source>
</evidence>
<accession>A0A0D1CQ86</accession>
<gene>
    <name evidence="1" type="ORF">jaqu_14160</name>
</gene>
<dbReference type="EMBL" id="JYFE01000025">
    <property type="protein sequence ID" value="KIT16917.1"/>
    <property type="molecule type" value="Genomic_DNA"/>
</dbReference>